<feature type="region of interest" description="Disordered" evidence="1">
    <location>
        <begin position="1"/>
        <end position="99"/>
    </location>
</feature>
<feature type="compositionally biased region" description="Polar residues" evidence="1">
    <location>
        <begin position="1"/>
        <end position="18"/>
    </location>
</feature>
<dbReference type="EMBL" id="PJQM01000411">
    <property type="protein sequence ID" value="RCI05346.1"/>
    <property type="molecule type" value="Genomic_DNA"/>
</dbReference>
<protein>
    <submittedName>
        <fullName evidence="3">Uncharacterized protein</fullName>
    </submittedName>
</protein>
<feature type="compositionally biased region" description="Polar residues" evidence="1">
    <location>
        <begin position="112"/>
        <end position="139"/>
    </location>
</feature>
<evidence type="ECO:0000313" key="4">
    <source>
        <dbReference type="Proteomes" id="UP000253551"/>
    </source>
</evidence>
<evidence type="ECO:0000256" key="2">
    <source>
        <dbReference type="SAM" id="Phobius"/>
    </source>
</evidence>
<keyword evidence="2" id="KW-0472">Membrane</keyword>
<evidence type="ECO:0000313" key="3">
    <source>
        <dbReference type="EMBL" id="RCI05346.1"/>
    </source>
</evidence>
<sequence>TQPYTSTAAPGSSNQARQRPSYHRTSEKYSISPSKPARIQQKRRSRSVCTVPVQHVDNRRPSAPVMSSVPRLSIANRFMTPSSSDPEPDNSDMSSELSTKRLSVAECFMKEPSSSSLNIQDKRSISSSSLQEANSSPFSDSGRLTIAETFMKSSATLPLNKKPSLASFESPSISSDYVSKSIELFTENPLEEDTRQDPFDDLHGFNMDSYFKPSLDSTLESIKRPWGSQDTLVHPENKKKPIYAQFVDEYCDNQSLSSRDYTDMPEYSQSTDDLYANHDNDHYDLESAHEKPEQEKKKRESDLKKVKKQPKKQPSTQQQKQQQEEPQTNGLWMGCCLISCGGQERTRRQDKRKSGCGRRLWVIFVFLFLIAAAVIIGYIWPRTPLMRIDGASLTTTPKISETKQSAMVGNVAFESDWLVNITVDNRQNHVPTRLTQVQVVTKDALTGLMIGKGLYNDENPLVLPPNAITKIQIPIHVDYQARDSTDTTFMDLIRACSPKYSLNDPSLPTGQHEALPLHFWITLHFLGLDWLKYNPTVIATPATGGFVCPQ</sequence>
<feature type="transmembrane region" description="Helical" evidence="2">
    <location>
        <begin position="360"/>
        <end position="380"/>
    </location>
</feature>
<feature type="compositionally biased region" description="Low complexity" evidence="1">
    <location>
        <begin position="81"/>
        <end position="95"/>
    </location>
</feature>
<feature type="non-terminal residue" evidence="3">
    <location>
        <position position="1"/>
    </location>
</feature>
<dbReference type="AlphaFoldDB" id="A0A367KT37"/>
<keyword evidence="2" id="KW-1133">Transmembrane helix</keyword>
<feature type="region of interest" description="Disordered" evidence="1">
    <location>
        <begin position="257"/>
        <end position="326"/>
    </location>
</feature>
<name>A0A367KT37_RHIST</name>
<feature type="compositionally biased region" description="Basic and acidic residues" evidence="1">
    <location>
        <begin position="275"/>
        <end position="304"/>
    </location>
</feature>
<evidence type="ECO:0000256" key="1">
    <source>
        <dbReference type="SAM" id="MobiDB-lite"/>
    </source>
</evidence>
<reference evidence="3 4" key="1">
    <citation type="journal article" date="2018" name="G3 (Bethesda)">
        <title>Phylogenetic and Phylogenomic Definition of Rhizopus Species.</title>
        <authorList>
            <person name="Gryganskyi A.P."/>
            <person name="Golan J."/>
            <person name="Dolatabadi S."/>
            <person name="Mondo S."/>
            <person name="Robb S."/>
            <person name="Idnurm A."/>
            <person name="Muszewska A."/>
            <person name="Steczkiewicz K."/>
            <person name="Masonjones S."/>
            <person name="Liao H.L."/>
            <person name="Gajdeczka M.T."/>
            <person name="Anike F."/>
            <person name="Vuek A."/>
            <person name="Anishchenko I.M."/>
            <person name="Voigt K."/>
            <person name="de Hoog G.S."/>
            <person name="Smith M.E."/>
            <person name="Heitman J."/>
            <person name="Vilgalys R."/>
            <person name="Stajich J.E."/>
        </authorList>
    </citation>
    <scope>NUCLEOTIDE SEQUENCE [LARGE SCALE GENOMIC DNA]</scope>
    <source>
        <strain evidence="3 4">LSU 92-RS-03</strain>
    </source>
</reference>
<feature type="region of interest" description="Disordered" evidence="1">
    <location>
        <begin position="111"/>
        <end position="141"/>
    </location>
</feature>
<proteinExistence type="predicted"/>
<dbReference type="OrthoDB" id="2271567at2759"/>
<keyword evidence="4" id="KW-1185">Reference proteome</keyword>
<comment type="caution">
    <text evidence="3">The sequence shown here is derived from an EMBL/GenBank/DDBJ whole genome shotgun (WGS) entry which is preliminary data.</text>
</comment>
<keyword evidence="2" id="KW-0812">Transmembrane</keyword>
<dbReference type="Proteomes" id="UP000253551">
    <property type="component" value="Unassembled WGS sequence"/>
</dbReference>
<gene>
    <name evidence="3" type="ORF">CU098_003331</name>
</gene>
<feature type="compositionally biased region" description="Low complexity" evidence="1">
    <location>
        <begin position="312"/>
        <end position="326"/>
    </location>
</feature>
<organism evidence="3 4">
    <name type="scientific">Rhizopus stolonifer</name>
    <name type="common">Rhizopus nigricans</name>
    <dbReference type="NCBI Taxonomy" id="4846"/>
    <lineage>
        <taxon>Eukaryota</taxon>
        <taxon>Fungi</taxon>
        <taxon>Fungi incertae sedis</taxon>
        <taxon>Mucoromycota</taxon>
        <taxon>Mucoromycotina</taxon>
        <taxon>Mucoromycetes</taxon>
        <taxon>Mucorales</taxon>
        <taxon>Mucorineae</taxon>
        <taxon>Rhizopodaceae</taxon>
        <taxon>Rhizopus</taxon>
    </lineage>
</organism>
<accession>A0A367KT37</accession>